<evidence type="ECO:0000256" key="4">
    <source>
        <dbReference type="ARBA" id="ARBA00022989"/>
    </source>
</evidence>
<dbReference type="eggNOG" id="COG1295">
    <property type="taxonomic scope" value="Bacteria"/>
</dbReference>
<sequence>MIARIKGLIGALQRTRPGRALKRYGTARGALMAGGIAYTAMFSIFAALVIGMSTLMAMIGNRPAFRAATISSVDSMLPGVLDTGDGQGLVTVEQLTLSSALNFGSVIAGVALLYSAMSLMGTIKTALRAMFGIVNPPPGPVVSQLLNLLGFLVIVAGVLVTAVASVVTTTLSGGIGRRLGLPDSLTGSGAWLATLAVSFIIDAGVLAMLITVCGVRPPKRDLIQGCMLGALALGVLRQVGTGAVGSAAVRNPLLASFAAVVVLVLWLHLTSRAVLLVAAWTANPPLPREVEHPAEVHAHERPNYVTLSVPETLTWPRQSLTGALEADPTARPDYSPLVSAEQRE</sequence>
<feature type="transmembrane region" description="Helical" evidence="7">
    <location>
        <begin position="29"/>
        <end position="59"/>
    </location>
</feature>
<evidence type="ECO:0000256" key="1">
    <source>
        <dbReference type="ARBA" id="ARBA00004651"/>
    </source>
</evidence>
<dbReference type="RefSeq" id="WP_008729550.1">
    <property type="nucleotide sequence ID" value="NZ_AKFT01000009.1"/>
</dbReference>
<keyword evidence="3 7" id="KW-0812">Transmembrane</keyword>
<feature type="region of interest" description="Disordered" evidence="6">
    <location>
        <begin position="320"/>
        <end position="344"/>
    </location>
</feature>
<feature type="transmembrane region" description="Helical" evidence="7">
    <location>
        <begin position="252"/>
        <end position="269"/>
    </location>
</feature>
<organism evidence="8 9">
    <name type="scientific">Actinomyces massiliensis F0489</name>
    <dbReference type="NCBI Taxonomy" id="1125718"/>
    <lineage>
        <taxon>Bacteria</taxon>
        <taxon>Bacillati</taxon>
        <taxon>Actinomycetota</taxon>
        <taxon>Actinomycetes</taxon>
        <taxon>Actinomycetales</taxon>
        <taxon>Actinomycetaceae</taxon>
        <taxon>Actinomyces</taxon>
    </lineage>
</organism>
<dbReference type="InterPro" id="IPR017039">
    <property type="entry name" value="Virul_fac_BrkB"/>
</dbReference>
<accession>J0NK60</accession>
<dbReference type="EMBL" id="AKFT01000009">
    <property type="protein sequence ID" value="EJF47529.1"/>
    <property type="molecule type" value="Genomic_DNA"/>
</dbReference>
<evidence type="ECO:0000256" key="3">
    <source>
        <dbReference type="ARBA" id="ARBA00022692"/>
    </source>
</evidence>
<dbReference type="PATRIC" id="fig|1125718.3.peg.153"/>
<evidence type="ECO:0000313" key="9">
    <source>
        <dbReference type="Proteomes" id="UP000002941"/>
    </source>
</evidence>
<feature type="transmembrane region" description="Helical" evidence="7">
    <location>
        <begin position="103"/>
        <end position="127"/>
    </location>
</feature>
<dbReference type="OrthoDB" id="5143175at2"/>
<evidence type="ECO:0000256" key="2">
    <source>
        <dbReference type="ARBA" id="ARBA00022475"/>
    </source>
</evidence>
<comment type="caution">
    <text evidence="8">The sequence shown here is derived from an EMBL/GenBank/DDBJ whole genome shotgun (WGS) entry which is preliminary data.</text>
</comment>
<evidence type="ECO:0000256" key="7">
    <source>
        <dbReference type="SAM" id="Phobius"/>
    </source>
</evidence>
<evidence type="ECO:0000256" key="5">
    <source>
        <dbReference type="ARBA" id="ARBA00023136"/>
    </source>
</evidence>
<dbReference type="PANTHER" id="PTHR30213:SF1">
    <property type="entry name" value="INNER MEMBRANE PROTEIN YHJD"/>
    <property type="match status" value="1"/>
</dbReference>
<keyword evidence="4 7" id="KW-1133">Transmembrane helix</keyword>
<feature type="transmembrane region" description="Helical" evidence="7">
    <location>
        <begin position="222"/>
        <end position="240"/>
    </location>
</feature>
<protein>
    <submittedName>
        <fullName evidence="8">Virulence factor BrkB</fullName>
    </submittedName>
</protein>
<proteinExistence type="predicted"/>
<evidence type="ECO:0000256" key="6">
    <source>
        <dbReference type="SAM" id="MobiDB-lite"/>
    </source>
</evidence>
<reference evidence="8 9" key="1">
    <citation type="submission" date="2012-05" db="EMBL/GenBank/DDBJ databases">
        <authorList>
            <person name="Harkins D.M."/>
            <person name="Madupu R."/>
            <person name="Durkin A.S."/>
            <person name="Torralba M."/>
            <person name="Methe B."/>
            <person name="Sutton G.G."/>
            <person name="Nelson K.E."/>
        </authorList>
    </citation>
    <scope>NUCLEOTIDE SEQUENCE [LARGE SCALE GENOMIC DNA]</scope>
    <source>
        <strain evidence="8 9">F0489</strain>
    </source>
</reference>
<feature type="transmembrane region" description="Helical" evidence="7">
    <location>
        <begin position="191"/>
        <end position="215"/>
    </location>
</feature>
<dbReference type="Proteomes" id="UP000002941">
    <property type="component" value="Unassembled WGS sequence"/>
</dbReference>
<evidence type="ECO:0000313" key="8">
    <source>
        <dbReference type="EMBL" id="EJF47529.1"/>
    </source>
</evidence>
<comment type="subcellular location">
    <subcellularLocation>
        <location evidence="1">Cell membrane</location>
        <topology evidence="1">Multi-pass membrane protein</topology>
    </subcellularLocation>
</comment>
<feature type="transmembrane region" description="Helical" evidence="7">
    <location>
        <begin position="148"/>
        <end position="171"/>
    </location>
</feature>
<dbReference type="Pfam" id="PF03631">
    <property type="entry name" value="Virul_fac_BrkB"/>
    <property type="match status" value="1"/>
</dbReference>
<name>J0NK60_9ACTO</name>
<gene>
    <name evidence="8" type="ORF">HMPREF1318_0747</name>
</gene>
<dbReference type="PANTHER" id="PTHR30213">
    <property type="entry name" value="INNER MEMBRANE PROTEIN YHJD"/>
    <property type="match status" value="1"/>
</dbReference>
<dbReference type="GO" id="GO:0005886">
    <property type="term" value="C:plasma membrane"/>
    <property type="evidence" value="ECO:0007669"/>
    <property type="project" value="UniProtKB-SubCell"/>
</dbReference>
<keyword evidence="2" id="KW-1003">Cell membrane</keyword>
<keyword evidence="9" id="KW-1185">Reference proteome</keyword>
<dbReference type="AlphaFoldDB" id="J0NK60"/>
<keyword evidence="5 7" id="KW-0472">Membrane</keyword>